<dbReference type="EMBL" id="BMAO01036462">
    <property type="protein sequence ID" value="GFR10859.1"/>
    <property type="molecule type" value="Genomic_DNA"/>
</dbReference>
<dbReference type="AlphaFoldDB" id="A0A8X6GVC5"/>
<organism evidence="2 3">
    <name type="scientific">Trichonephila clavata</name>
    <name type="common">Joro spider</name>
    <name type="synonym">Nephila clavata</name>
    <dbReference type="NCBI Taxonomy" id="2740835"/>
    <lineage>
        <taxon>Eukaryota</taxon>
        <taxon>Metazoa</taxon>
        <taxon>Ecdysozoa</taxon>
        <taxon>Arthropoda</taxon>
        <taxon>Chelicerata</taxon>
        <taxon>Arachnida</taxon>
        <taxon>Araneae</taxon>
        <taxon>Araneomorphae</taxon>
        <taxon>Entelegynae</taxon>
        <taxon>Araneoidea</taxon>
        <taxon>Nephilidae</taxon>
        <taxon>Trichonephila</taxon>
    </lineage>
</organism>
<evidence type="ECO:0000313" key="3">
    <source>
        <dbReference type="Proteomes" id="UP000887116"/>
    </source>
</evidence>
<accession>A0A8X6GVC5</accession>
<evidence type="ECO:0000313" key="2">
    <source>
        <dbReference type="EMBL" id="GFR10859.1"/>
    </source>
</evidence>
<reference evidence="2" key="1">
    <citation type="submission" date="2020-07" db="EMBL/GenBank/DDBJ databases">
        <title>Multicomponent nature underlies the extraordinary mechanical properties of spider dragline silk.</title>
        <authorList>
            <person name="Kono N."/>
            <person name="Nakamura H."/>
            <person name="Mori M."/>
            <person name="Yoshida Y."/>
            <person name="Ohtoshi R."/>
            <person name="Malay A.D."/>
            <person name="Moran D.A.P."/>
            <person name="Tomita M."/>
            <person name="Numata K."/>
            <person name="Arakawa K."/>
        </authorList>
    </citation>
    <scope>NUCLEOTIDE SEQUENCE</scope>
</reference>
<dbReference type="OrthoDB" id="6906354at2759"/>
<feature type="region of interest" description="Disordered" evidence="1">
    <location>
        <begin position="1"/>
        <end position="58"/>
    </location>
</feature>
<sequence>MMSSNGGKRKKREDEEELVEAVSSDNDKDQGGKCDEIEGKRKLQNKVRRQRYRDKRKRDITINSRISQHQAITVEEEIIIKRRKKTRQTKK</sequence>
<gene>
    <name evidence="2" type="ORF">TNCT_74161</name>
</gene>
<name>A0A8X6GVC5_TRICU</name>
<protein>
    <submittedName>
        <fullName evidence="2">Uncharacterized protein</fullName>
    </submittedName>
</protein>
<feature type="compositionally biased region" description="Basic residues" evidence="1">
    <location>
        <begin position="42"/>
        <end position="58"/>
    </location>
</feature>
<evidence type="ECO:0000256" key="1">
    <source>
        <dbReference type="SAM" id="MobiDB-lite"/>
    </source>
</evidence>
<dbReference type="Proteomes" id="UP000887116">
    <property type="component" value="Unassembled WGS sequence"/>
</dbReference>
<comment type="caution">
    <text evidence="2">The sequence shown here is derived from an EMBL/GenBank/DDBJ whole genome shotgun (WGS) entry which is preliminary data.</text>
</comment>
<feature type="compositionally biased region" description="Basic and acidic residues" evidence="1">
    <location>
        <begin position="25"/>
        <end position="41"/>
    </location>
</feature>
<proteinExistence type="predicted"/>
<keyword evidence="3" id="KW-1185">Reference proteome</keyword>